<gene>
    <name evidence="1" type="ORF">NUW58_g9106</name>
</gene>
<sequence length="111" mass="12235">MGVASGITHLIESIVEMIQGIFATIAHMFEFVFSSIVGVFRALMNFVEGTLGFAIREFPSLFSVNYNPTPGHRYFSVYNFFILGTVAAVILGYTLYTQRKGTAPASRAVKN</sequence>
<dbReference type="EMBL" id="JAPDGR010003086">
    <property type="protein sequence ID" value="KAJ2972801.1"/>
    <property type="molecule type" value="Genomic_DNA"/>
</dbReference>
<dbReference type="Proteomes" id="UP001143856">
    <property type="component" value="Unassembled WGS sequence"/>
</dbReference>
<comment type="caution">
    <text evidence="1">The sequence shown here is derived from an EMBL/GenBank/DDBJ whole genome shotgun (WGS) entry which is preliminary data.</text>
</comment>
<accession>A0ACC1N2F5</accession>
<name>A0ACC1N2F5_9PEZI</name>
<evidence type="ECO:0000313" key="2">
    <source>
        <dbReference type="Proteomes" id="UP001143856"/>
    </source>
</evidence>
<proteinExistence type="predicted"/>
<protein>
    <submittedName>
        <fullName evidence="1">Uncharacterized protein</fullName>
    </submittedName>
</protein>
<evidence type="ECO:0000313" key="1">
    <source>
        <dbReference type="EMBL" id="KAJ2972801.1"/>
    </source>
</evidence>
<organism evidence="1 2">
    <name type="scientific">Xylaria curta</name>
    <dbReference type="NCBI Taxonomy" id="42375"/>
    <lineage>
        <taxon>Eukaryota</taxon>
        <taxon>Fungi</taxon>
        <taxon>Dikarya</taxon>
        <taxon>Ascomycota</taxon>
        <taxon>Pezizomycotina</taxon>
        <taxon>Sordariomycetes</taxon>
        <taxon>Xylariomycetidae</taxon>
        <taxon>Xylariales</taxon>
        <taxon>Xylariaceae</taxon>
        <taxon>Xylaria</taxon>
    </lineage>
</organism>
<keyword evidence="2" id="KW-1185">Reference proteome</keyword>
<reference evidence="1" key="1">
    <citation type="submission" date="2022-10" db="EMBL/GenBank/DDBJ databases">
        <title>Genome Sequence of Xylaria curta.</title>
        <authorList>
            <person name="Buettner E."/>
        </authorList>
    </citation>
    <scope>NUCLEOTIDE SEQUENCE</scope>
    <source>
        <strain evidence="1">Babe10</strain>
    </source>
</reference>